<keyword evidence="1" id="KW-0472">Membrane</keyword>
<dbReference type="EMBL" id="MDGQ01000005">
    <property type="protein sequence ID" value="OEK05012.1"/>
    <property type="molecule type" value="Genomic_DNA"/>
</dbReference>
<protein>
    <submittedName>
        <fullName evidence="2">Uncharacterized protein</fullName>
    </submittedName>
</protein>
<evidence type="ECO:0000256" key="1">
    <source>
        <dbReference type="SAM" id="Phobius"/>
    </source>
</evidence>
<keyword evidence="1" id="KW-0812">Transmembrane</keyword>
<dbReference type="OrthoDB" id="982093at2"/>
<keyword evidence="3" id="KW-1185">Reference proteome</keyword>
<reference evidence="2 3" key="1">
    <citation type="submission" date="2016-08" db="EMBL/GenBank/DDBJ databases">
        <title>Draft genome of Fabibacter sp. strain SK-8.</title>
        <authorList>
            <person name="Wong S.-K."/>
            <person name="Hamasaki K."/>
            <person name="Yoshizawa S."/>
        </authorList>
    </citation>
    <scope>NUCLEOTIDE SEQUENCE [LARGE SCALE GENOMIC DNA]</scope>
    <source>
        <strain evidence="2 3">SK-8</strain>
    </source>
</reference>
<comment type="caution">
    <text evidence="2">The sequence shown here is derived from an EMBL/GenBank/DDBJ whole genome shotgun (WGS) entry which is preliminary data.</text>
</comment>
<proteinExistence type="predicted"/>
<keyword evidence="1" id="KW-1133">Transmembrane helix</keyword>
<name>A0A1E5T0V4_9BACT</name>
<feature type="transmembrane region" description="Helical" evidence="1">
    <location>
        <begin position="86"/>
        <end position="110"/>
    </location>
</feature>
<evidence type="ECO:0000313" key="2">
    <source>
        <dbReference type="EMBL" id="OEK05012.1"/>
    </source>
</evidence>
<organism evidence="2 3">
    <name type="scientific">Roseivirga misakiensis</name>
    <dbReference type="NCBI Taxonomy" id="1563681"/>
    <lineage>
        <taxon>Bacteria</taxon>
        <taxon>Pseudomonadati</taxon>
        <taxon>Bacteroidota</taxon>
        <taxon>Cytophagia</taxon>
        <taxon>Cytophagales</taxon>
        <taxon>Roseivirgaceae</taxon>
        <taxon>Roseivirga</taxon>
    </lineage>
</organism>
<dbReference type="STRING" id="1563681.BFP71_16455"/>
<dbReference type="AlphaFoldDB" id="A0A1E5T0V4"/>
<dbReference type="RefSeq" id="WP_069836516.1">
    <property type="nucleotide sequence ID" value="NZ_MDGQ01000005.1"/>
</dbReference>
<feature type="transmembrane region" description="Helical" evidence="1">
    <location>
        <begin position="116"/>
        <end position="138"/>
    </location>
</feature>
<evidence type="ECO:0000313" key="3">
    <source>
        <dbReference type="Proteomes" id="UP000095552"/>
    </source>
</evidence>
<sequence length="230" mass="26608">MTVRESRVIRNFILKANVEEMEFYEEIYDHIASSYEQRASADECIEDHITNVIVPSFGGVEGLESMVDKQKRLSRTRVFNNAFKKFSAFFTTASGLLKSLLVASFIYLLSTFASEFIFLTTIDIIFIIPAITAYVMQLRFKYLCRKRRLPFKTSFTNQMVFLISIMCIGLFQGLPDIIHRIAVGSRFNTLTYLEQFDFIFFPVVFLFTIYTWVCLTLIAKSTRLNTSATL</sequence>
<dbReference type="Proteomes" id="UP000095552">
    <property type="component" value="Unassembled WGS sequence"/>
</dbReference>
<feature type="transmembrane region" description="Helical" evidence="1">
    <location>
        <begin position="198"/>
        <end position="219"/>
    </location>
</feature>
<accession>A0A1E5T0V4</accession>
<gene>
    <name evidence="2" type="ORF">BFP71_16455</name>
</gene>
<feature type="transmembrane region" description="Helical" evidence="1">
    <location>
        <begin position="159"/>
        <end position="178"/>
    </location>
</feature>